<evidence type="ECO:0000313" key="3">
    <source>
        <dbReference type="Proteomes" id="UP001595900"/>
    </source>
</evidence>
<proteinExistence type="predicted"/>
<accession>A0ABV8Q9L7</accession>
<sequence>MRGLPQGVRLTAPIVVGVLAGAVSWYLGAALWWAVAFALLAAALTLGWRALPHIEGPIWPQRAPQKDVGGRDDVQVLGWALTGKRGRVQSRAVDRARTVARERLSFYGLDLDEASDRDRVIALIGARPYATLHSNVANMPSQRAMLSCLDALDALALPTKENR</sequence>
<reference evidence="3" key="1">
    <citation type="journal article" date="2019" name="Int. J. Syst. Evol. Microbiol.">
        <title>The Global Catalogue of Microorganisms (GCM) 10K type strain sequencing project: providing services to taxonomists for standard genome sequencing and annotation.</title>
        <authorList>
            <consortium name="The Broad Institute Genomics Platform"/>
            <consortium name="The Broad Institute Genome Sequencing Center for Infectious Disease"/>
            <person name="Wu L."/>
            <person name="Ma J."/>
        </authorList>
    </citation>
    <scope>NUCLEOTIDE SEQUENCE [LARGE SCALE GENOMIC DNA]</scope>
    <source>
        <strain evidence="3">CGMCC 1.10363</strain>
    </source>
</reference>
<keyword evidence="1" id="KW-1133">Transmembrane helix</keyword>
<keyword evidence="3" id="KW-1185">Reference proteome</keyword>
<evidence type="ECO:0000313" key="2">
    <source>
        <dbReference type="EMBL" id="MFC4244652.1"/>
    </source>
</evidence>
<protein>
    <submittedName>
        <fullName evidence="2">Uncharacterized protein</fullName>
    </submittedName>
</protein>
<gene>
    <name evidence="2" type="ORF">ACFOYW_14860</name>
</gene>
<keyword evidence="1" id="KW-0472">Membrane</keyword>
<dbReference type="EMBL" id="JBHSCN010000006">
    <property type="protein sequence ID" value="MFC4244652.1"/>
    <property type="molecule type" value="Genomic_DNA"/>
</dbReference>
<evidence type="ECO:0000256" key="1">
    <source>
        <dbReference type="SAM" id="Phobius"/>
    </source>
</evidence>
<keyword evidence="1" id="KW-0812">Transmembrane</keyword>
<comment type="caution">
    <text evidence="2">The sequence shown here is derived from an EMBL/GenBank/DDBJ whole genome shotgun (WGS) entry which is preliminary data.</text>
</comment>
<name>A0ABV8Q9L7_9MICO</name>
<organism evidence="2 3">
    <name type="scientific">Gryllotalpicola reticulitermitis</name>
    <dbReference type="NCBI Taxonomy" id="1184153"/>
    <lineage>
        <taxon>Bacteria</taxon>
        <taxon>Bacillati</taxon>
        <taxon>Actinomycetota</taxon>
        <taxon>Actinomycetes</taxon>
        <taxon>Micrococcales</taxon>
        <taxon>Microbacteriaceae</taxon>
        <taxon>Gryllotalpicola</taxon>
    </lineage>
</organism>
<dbReference type="Proteomes" id="UP001595900">
    <property type="component" value="Unassembled WGS sequence"/>
</dbReference>
<dbReference type="RefSeq" id="WP_390230516.1">
    <property type="nucleotide sequence ID" value="NZ_JBHSCN010000006.1"/>
</dbReference>
<feature type="transmembrane region" description="Helical" evidence="1">
    <location>
        <begin position="7"/>
        <end position="26"/>
    </location>
</feature>